<dbReference type="InterPro" id="IPR021109">
    <property type="entry name" value="Peptidase_aspartic_dom_sf"/>
</dbReference>
<sequence>MAGRVLLSPLPLIAVLLLHIGLARAATTNPGVESLTRITLPLTEIRTPPINYPRVYAVNVTLGTPGQPRTLVVDVNSQMTWTHSYKTPAFPAVKNKINPPFYTANSSSVKFTGCKTDECSAAHYISTSLAPEEFCLADDCGYNVTLQIDDNDVMQYTAGVLGSDVLGIGGNKMVSSGPLGFSFVTEGRFANLTTDGVLGLAMVNTSTLSSLVKLYNIPKTISICIDGAAGGVLSLGQLPVALEGETLKYMALVDTTDVLVGFDMYAVNVSGAAVTGFAKTKPLNYVGVLNTAVDMTFVPLEMYSGLLTLLKESASVPTFDVQVPGMNITCYNAPSCDVTYLPTATIDLANVTLTATPQDYTFSIPTENGQCVVCFNILPWGFDNAMMIGANFLKKTWMIIDAEKKRVAFTNSKPCK</sequence>
<gene>
    <name evidence="9" type="ORF">CBR_g46213</name>
</gene>
<dbReference type="Gene3D" id="2.40.70.10">
    <property type="entry name" value="Acid Proteases"/>
    <property type="match status" value="2"/>
</dbReference>
<feature type="signal peptide" evidence="7">
    <location>
        <begin position="1"/>
        <end position="25"/>
    </location>
</feature>
<comment type="similarity">
    <text evidence="1">Belongs to the peptidase A1 family.</text>
</comment>
<feature type="domain" description="Peptidase A1" evidence="8">
    <location>
        <begin position="56"/>
        <end position="410"/>
    </location>
</feature>
<dbReference type="InterPro" id="IPR033121">
    <property type="entry name" value="PEPTIDASE_A1"/>
</dbReference>
<dbReference type="STRING" id="69332.A0A388K3Q2"/>
<evidence type="ECO:0000313" key="9">
    <source>
        <dbReference type="EMBL" id="GBG64671.1"/>
    </source>
</evidence>
<dbReference type="Pfam" id="PF14543">
    <property type="entry name" value="TAXi_N"/>
    <property type="match status" value="1"/>
</dbReference>
<dbReference type="PANTHER" id="PTHR47965:SF12">
    <property type="entry name" value="ASPARTIC PROTEINASE 3-RELATED"/>
    <property type="match status" value="1"/>
</dbReference>
<dbReference type="Gramene" id="GBG64671">
    <property type="protein sequence ID" value="GBG64671"/>
    <property type="gene ID" value="CBR_g46213"/>
</dbReference>
<keyword evidence="3 7" id="KW-0732">Signal</keyword>
<evidence type="ECO:0000256" key="6">
    <source>
        <dbReference type="ARBA" id="ARBA00023145"/>
    </source>
</evidence>
<dbReference type="InterPro" id="IPR032861">
    <property type="entry name" value="TAXi_N"/>
</dbReference>
<evidence type="ECO:0000256" key="2">
    <source>
        <dbReference type="ARBA" id="ARBA00022670"/>
    </source>
</evidence>
<keyword evidence="10" id="KW-1185">Reference proteome</keyword>
<evidence type="ECO:0000256" key="7">
    <source>
        <dbReference type="SAM" id="SignalP"/>
    </source>
</evidence>
<dbReference type="CDD" id="cd05471">
    <property type="entry name" value="pepsin_like"/>
    <property type="match status" value="1"/>
</dbReference>
<keyword evidence="6" id="KW-0865">Zymogen</keyword>
<reference evidence="9 10" key="1">
    <citation type="journal article" date="2018" name="Cell">
        <title>The Chara Genome: Secondary Complexity and Implications for Plant Terrestrialization.</title>
        <authorList>
            <person name="Nishiyama T."/>
            <person name="Sakayama H."/>
            <person name="Vries J.D."/>
            <person name="Buschmann H."/>
            <person name="Saint-Marcoux D."/>
            <person name="Ullrich K.K."/>
            <person name="Haas F.B."/>
            <person name="Vanderstraeten L."/>
            <person name="Becker D."/>
            <person name="Lang D."/>
            <person name="Vosolsobe S."/>
            <person name="Rombauts S."/>
            <person name="Wilhelmsson P.K.I."/>
            <person name="Janitza P."/>
            <person name="Kern R."/>
            <person name="Heyl A."/>
            <person name="Rumpler F."/>
            <person name="Villalobos L.I.A.C."/>
            <person name="Clay J.M."/>
            <person name="Skokan R."/>
            <person name="Toyoda A."/>
            <person name="Suzuki Y."/>
            <person name="Kagoshima H."/>
            <person name="Schijlen E."/>
            <person name="Tajeshwar N."/>
            <person name="Catarino B."/>
            <person name="Hetherington A.J."/>
            <person name="Saltykova A."/>
            <person name="Bonnot C."/>
            <person name="Breuninger H."/>
            <person name="Symeonidi A."/>
            <person name="Radhakrishnan G.V."/>
            <person name="Van Nieuwerburgh F."/>
            <person name="Deforce D."/>
            <person name="Chang C."/>
            <person name="Karol K.G."/>
            <person name="Hedrich R."/>
            <person name="Ulvskov P."/>
            <person name="Glockner G."/>
            <person name="Delwiche C.F."/>
            <person name="Petrasek J."/>
            <person name="Van de Peer Y."/>
            <person name="Friml J."/>
            <person name="Beilby M."/>
            <person name="Dolan L."/>
            <person name="Kohara Y."/>
            <person name="Sugano S."/>
            <person name="Fujiyama A."/>
            <person name="Delaux P.-M."/>
            <person name="Quint M."/>
            <person name="TheiBen G."/>
            <person name="Hagemann M."/>
            <person name="Harholt J."/>
            <person name="Dunand C."/>
            <person name="Zachgo S."/>
            <person name="Langdale J."/>
            <person name="Maumus F."/>
            <person name="Straeten D.V.D."/>
            <person name="Gould S.B."/>
            <person name="Rensing S.A."/>
        </authorList>
    </citation>
    <scope>NUCLEOTIDE SEQUENCE [LARGE SCALE GENOMIC DNA]</scope>
    <source>
        <strain evidence="9 10">S276</strain>
    </source>
</reference>
<dbReference type="GO" id="GO:0006508">
    <property type="term" value="P:proteolysis"/>
    <property type="evidence" value="ECO:0007669"/>
    <property type="project" value="UniProtKB-KW"/>
</dbReference>
<dbReference type="GO" id="GO:0004190">
    <property type="term" value="F:aspartic-type endopeptidase activity"/>
    <property type="evidence" value="ECO:0007669"/>
    <property type="project" value="UniProtKB-KW"/>
</dbReference>
<evidence type="ECO:0000313" key="10">
    <source>
        <dbReference type="Proteomes" id="UP000265515"/>
    </source>
</evidence>
<feature type="chain" id="PRO_5017256050" description="Peptidase A1 domain-containing protein" evidence="7">
    <location>
        <begin position="26"/>
        <end position="416"/>
    </location>
</feature>
<proteinExistence type="inferred from homology"/>
<evidence type="ECO:0000256" key="1">
    <source>
        <dbReference type="ARBA" id="ARBA00007447"/>
    </source>
</evidence>
<comment type="caution">
    <text evidence="9">The sequence shown here is derived from an EMBL/GenBank/DDBJ whole genome shotgun (WGS) entry which is preliminary data.</text>
</comment>
<organism evidence="9 10">
    <name type="scientific">Chara braunii</name>
    <name type="common">Braun's stonewort</name>
    <dbReference type="NCBI Taxonomy" id="69332"/>
    <lineage>
        <taxon>Eukaryota</taxon>
        <taxon>Viridiplantae</taxon>
        <taxon>Streptophyta</taxon>
        <taxon>Charophyceae</taxon>
        <taxon>Charales</taxon>
        <taxon>Characeae</taxon>
        <taxon>Chara</taxon>
    </lineage>
</organism>
<keyword evidence="5" id="KW-0378">Hydrolase</keyword>
<dbReference type="EMBL" id="BFEA01000053">
    <property type="protein sequence ID" value="GBG64671.1"/>
    <property type="molecule type" value="Genomic_DNA"/>
</dbReference>
<keyword evidence="2" id="KW-0645">Protease</keyword>
<evidence type="ECO:0000259" key="8">
    <source>
        <dbReference type="PROSITE" id="PS51767"/>
    </source>
</evidence>
<evidence type="ECO:0000256" key="3">
    <source>
        <dbReference type="ARBA" id="ARBA00022729"/>
    </source>
</evidence>
<keyword evidence="4" id="KW-0064">Aspartyl protease</keyword>
<accession>A0A388K3Q2</accession>
<dbReference type="InterPro" id="IPR034164">
    <property type="entry name" value="Pepsin-like_dom"/>
</dbReference>
<dbReference type="AlphaFoldDB" id="A0A388K3Q2"/>
<dbReference type="SUPFAM" id="SSF50630">
    <property type="entry name" value="Acid proteases"/>
    <property type="match status" value="1"/>
</dbReference>
<evidence type="ECO:0000256" key="5">
    <source>
        <dbReference type="ARBA" id="ARBA00022801"/>
    </source>
</evidence>
<dbReference type="InterPro" id="IPR001461">
    <property type="entry name" value="Aspartic_peptidase_A1"/>
</dbReference>
<dbReference type="Proteomes" id="UP000265515">
    <property type="component" value="Unassembled WGS sequence"/>
</dbReference>
<dbReference type="OrthoDB" id="2747330at2759"/>
<protein>
    <recommendedName>
        <fullName evidence="8">Peptidase A1 domain-containing protein</fullName>
    </recommendedName>
</protein>
<dbReference type="PROSITE" id="PS51767">
    <property type="entry name" value="PEPTIDASE_A1"/>
    <property type="match status" value="1"/>
</dbReference>
<name>A0A388K3Q2_CHABU</name>
<evidence type="ECO:0000256" key="4">
    <source>
        <dbReference type="ARBA" id="ARBA00022750"/>
    </source>
</evidence>
<dbReference type="PANTHER" id="PTHR47965">
    <property type="entry name" value="ASPARTYL PROTEASE-RELATED"/>
    <property type="match status" value="1"/>
</dbReference>
<dbReference type="OMA" id="PKTISIC"/>